<organism evidence="6 7">
    <name type="scientific">Saxophila tyrrhenica</name>
    <dbReference type="NCBI Taxonomy" id="1690608"/>
    <lineage>
        <taxon>Eukaryota</taxon>
        <taxon>Fungi</taxon>
        <taxon>Dikarya</taxon>
        <taxon>Ascomycota</taxon>
        <taxon>Pezizomycotina</taxon>
        <taxon>Dothideomycetes</taxon>
        <taxon>Dothideomycetidae</taxon>
        <taxon>Mycosphaerellales</taxon>
        <taxon>Extremaceae</taxon>
        <taxon>Saxophila</taxon>
    </lineage>
</organism>
<evidence type="ECO:0000313" key="6">
    <source>
        <dbReference type="EMBL" id="KAK5168934.1"/>
    </source>
</evidence>
<dbReference type="AlphaFoldDB" id="A0AAV9PAD7"/>
<dbReference type="Gene3D" id="3.60.15.10">
    <property type="entry name" value="Ribonuclease Z/Hydroxyacylglutathione hydrolase-like"/>
    <property type="match status" value="1"/>
</dbReference>
<dbReference type="InterPro" id="IPR036866">
    <property type="entry name" value="RibonucZ/Hydroxyglut_hydro"/>
</dbReference>
<dbReference type="PANTHER" id="PTHR42978">
    <property type="entry name" value="QUORUM-QUENCHING LACTONASE YTNP-RELATED-RELATED"/>
    <property type="match status" value="1"/>
</dbReference>
<dbReference type="SMART" id="SM00849">
    <property type="entry name" value="Lactamase_B"/>
    <property type="match status" value="1"/>
</dbReference>
<dbReference type="CDD" id="cd07730">
    <property type="entry name" value="metallo-hydrolase-like_MBL-fold"/>
    <property type="match status" value="1"/>
</dbReference>
<dbReference type="GO" id="GO:0016787">
    <property type="term" value="F:hydrolase activity"/>
    <property type="evidence" value="ECO:0007669"/>
    <property type="project" value="UniProtKB-KW"/>
</dbReference>
<reference evidence="6 7" key="1">
    <citation type="submission" date="2023-08" db="EMBL/GenBank/DDBJ databases">
        <title>Black Yeasts Isolated from many extreme environments.</title>
        <authorList>
            <person name="Coleine C."/>
            <person name="Stajich J.E."/>
            <person name="Selbmann L."/>
        </authorList>
    </citation>
    <scope>NUCLEOTIDE SEQUENCE [LARGE SCALE GENOMIC DNA]</scope>
    <source>
        <strain evidence="6 7">CCFEE 5935</strain>
    </source>
</reference>
<sequence length="381" mass="42535">MSDSQTKQAPDLGIPASKSCCKVEIIDTTTILTVPDNFLVEPHIEGKDYLNLPDYAFLLTSEKGEKVVFDLGTRHDWWNSVPSIAEMCEKHVPGLRVDKDVTQVLEDGGVKLADLKSLILSHWHFDHNGNLSSLPTSVDLITGPGFKDAFLPGYPAKQESVFWEEDFRERNVIEAPFDMKIGKFDAWDYFSDGSLYVLNVPGHATAHVSALVRTTPDTFVFLGGDVCHFTGDIRPSEYINMPENIPKEGEALLDKRFSRPCPCSIFMASHPSHSDSEPFYRCASGSSSFYVDPPTAQNSIRTLIGFDANPNVCTLIAHDPAPLKVMPFFPNGTINDWKEKDFKRQMHWDFLNEIPAKGVPGKDPLVDGLYRKGKKVRGLEV</sequence>
<evidence type="ECO:0000256" key="3">
    <source>
        <dbReference type="ARBA" id="ARBA00022801"/>
    </source>
</evidence>
<protein>
    <recommendedName>
        <fullName evidence="5">Metallo-beta-lactamase domain-containing protein</fullName>
    </recommendedName>
</protein>
<dbReference type="InterPro" id="IPR051013">
    <property type="entry name" value="MBL_superfamily_lactonases"/>
</dbReference>
<dbReference type="GeneID" id="89927583"/>
<comment type="similarity">
    <text evidence="1">Belongs to the metallo-beta-lactamase superfamily.</text>
</comment>
<dbReference type="GO" id="GO:0046872">
    <property type="term" value="F:metal ion binding"/>
    <property type="evidence" value="ECO:0007669"/>
    <property type="project" value="UniProtKB-KW"/>
</dbReference>
<feature type="domain" description="Metallo-beta-lactamase" evidence="5">
    <location>
        <begin position="53"/>
        <end position="270"/>
    </location>
</feature>
<keyword evidence="2" id="KW-0479">Metal-binding</keyword>
<dbReference type="PANTHER" id="PTHR42978:SF5">
    <property type="entry name" value="METALLO-BETA-LACTAMASE DOMAIN-CONTAINING PROTEIN"/>
    <property type="match status" value="1"/>
</dbReference>
<evidence type="ECO:0000256" key="1">
    <source>
        <dbReference type="ARBA" id="ARBA00007749"/>
    </source>
</evidence>
<keyword evidence="7" id="KW-1185">Reference proteome</keyword>
<evidence type="ECO:0000256" key="4">
    <source>
        <dbReference type="ARBA" id="ARBA00022833"/>
    </source>
</evidence>
<evidence type="ECO:0000256" key="2">
    <source>
        <dbReference type="ARBA" id="ARBA00022723"/>
    </source>
</evidence>
<keyword evidence="3" id="KW-0378">Hydrolase</keyword>
<dbReference type="EMBL" id="JAVRRT010000009">
    <property type="protein sequence ID" value="KAK5168934.1"/>
    <property type="molecule type" value="Genomic_DNA"/>
</dbReference>
<dbReference type="Proteomes" id="UP001337655">
    <property type="component" value="Unassembled WGS sequence"/>
</dbReference>
<dbReference type="RefSeq" id="XP_064658400.1">
    <property type="nucleotide sequence ID" value="XM_064803485.1"/>
</dbReference>
<keyword evidence="4" id="KW-0862">Zinc</keyword>
<dbReference type="SUPFAM" id="SSF56281">
    <property type="entry name" value="Metallo-hydrolase/oxidoreductase"/>
    <property type="match status" value="1"/>
</dbReference>
<dbReference type="InterPro" id="IPR001279">
    <property type="entry name" value="Metallo-B-lactamas"/>
</dbReference>
<gene>
    <name evidence="6" type="ORF">LTR77_006243</name>
</gene>
<dbReference type="Pfam" id="PF00753">
    <property type="entry name" value="Lactamase_B"/>
    <property type="match status" value="1"/>
</dbReference>
<evidence type="ECO:0000259" key="5">
    <source>
        <dbReference type="SMART" id="SM00849"/>
    </source>
</evidence>
<accession>A0AAV9PAD7</accession>
<proteinExistence type="inferred from homology"/>
<comment type="caution">
    <text evidence="6">The sequence shown here is derived from an EMBL/GenBank/DDBJ whole genome shotgun (WGS) entry which is preliminary data.</text>
</comment>
<name>A0AAV9PAD7_9PEZI</name>
<evidence type="ECO:0000313" key="7">
    <source>
        <dbReference type="Proteomes" id="UP001337655"/>
    </source>
</evidence>